<keyword evidence="3" id="KW-1185">Reference proteome</keyword>
<dbReference type="PANTHER" id="PTHR40086:SF1">
    <property type="entry name" value="CELL CYCLE REGULATOR CCRZ"/>
    <property type="match status" value="1"/>
</dbReference>
<dbReference type="AlphaFoldDB" id="A0AAW4WX42"/>
<dbReference type="SUPFAM" id="SSF56112">
    <property type="entry name" value="Protein kinase-like (PK-like)"/>
    <property type="match status" value="1"/>
</dbReference>
<dbReference type="Gene3D" id="3.30.200.20">
    <property type="entry name" value="Phosphorylase Kinase, domain 1"/>
    <property type="match status" value="1"/>
</dbReference>
<name>A0AAW4WX42_9FIRM</name>
<protein>
    <submittedName>
        <fullName evidence="2">Aminoglycoside phosphotransferase family protein</fullName>
    </submittedName>
</protein>
<accession>A0AAW4WX42</accession>
<sequence length="338" mass="39383">MPLQEEMSRALAKYIKKKDFQRAIGITENAEIEFLAQGEYNLNYLLKDGEDKFVIRLNLGSQMDLDDQIGYEFYALEQLAPSGVTPRPYYLDNSEEELPYGMLVMEYLPGRPLDYQRDLKKAAEVLAGVHEVEIAQNSILIEEKQPLNAIWDECDSLLDKYFKSELADPQVKEFLQKLKMDLKEKRKKEADIIELLPLSIVNTELNSANFLIDDKNDKAYLVDWEKPLITTPLQDLSIFMVPTTTLWKTNFIFNQGEKEEFLHHYLKARGLDAYYQEISSALELFNKFSAMRGISWSAMAWVEYQEPGRLIKNEDTFKTMDSYLKIDFLEMLFPQITL</sequence>
<evidence type="ECO:0000313" key="3">
    <source>
        <dbReference type="Proteomes" id="UP001199296"/>
    </source>
</evidence>
<evidence type="ECO:0000259" key="1">
    <source>
        <dbReference type="Pfam" id="PF01636"/>
    </source>
</evidence>
<dbReference type="InterPro" id="IPR002575">
    <property type="entry name" value="Aminoglycoside_PTrfase"/>
</dbReference>
<gene>
    <name evidence="2" type="ORF">LJ207_03395</name>
</gene>
<comment type="caution">
    <text evidence="2">The sequence shown here is derived from an EMBL/GenBank/DDBJ whole genome shotgun (WGS) entry which is preliminary data.</text>
</comment>
<dbReference type="EMBL" id="JAJFAT010000003">
    <property type="protein sequence ID" value="MCC3144363.1"/>
    <property type="molecule type" value="Genomic_DNA"/>
</dbReference>
<dbReference type="Gene3D" id="3.90.1200.10">
    <property type="match status" value="1"/>
</dbReference>
<proteinExistence type="predicted"/>
<reference evidence="2 3" key="1">
    <citation type="submission" date="2021-10" db="EMBL/GenBank/DDBJ databases">
        <authorList>
            <person name="Grouzdev D.S."/>
            <person name="Pantiukh K.S."/>
            <person name="Krutkina M.S."/>
        </authorList>
    </citation>
    <scope>NUCLEOTIDE SEQUENCE [LARGE SCALE GENOMIC DNA]</scope>
    <source>
        <strain evidence="2 3">Z-7514</strain>
    </source>
</reference>
<dbReference type="InterPro" id="IPR011009">
    <property type="entry name" value="Kinase-like_dom_sf"/>
</dbReference>
<organism evidence="2 3">
    <name type="scientific">Halanaerobium polyolivorans</name>
    <dbReference type="NCBI Taxonomy" id="2886943"/>
    <lineage>
        <taxon>Bacteria</taxon>
        <taxon>Bacillati</taxon>
        <taxon>Bacillota</taxon>
        <taxon>Clostridia</taxon>
        <taxon>Halanaerobiales</taxon>
        <taxon>Halanaerobiaceae</taxon>
        <taxon>Halanaerobium</taxon>
    </lineage>
</organism>
<feature type="domain" description="Aminoglycoside phosphotransferase" evidence="1">
    <location>
        <begin position="32"/>
        <end position="270"/>
    </location>
</feature>
<evidence type="ECO:0000313" key="2">
    <source>
        <dbReference type="EMBL" id="MCC3144363.1"/>
    </source>
</evidence>
<dbReference type="PANTHER" id="PTHR40086">
    <property type="entry name" value="PHOSPHOTRANSFERASE YTMP-RELATED"/>
    <property type="match status" value="1"/>
</dbReference>
<dbReference type="InterPro" id="IPR052077">
    <property type="entry name" value="CcrZ_PhaseVar_Mediator"/>
</dbReference>
<dbReference type="RefSeq" id="WP_229344082.1">
    <property type="nucleotide sequence ID" value="NZ_JAJFAT010000003.1"/>
</dbReference>
<dbReference type="Pfam" id="PF01636">
    <property type="entry name" value="APH"/>
    <property type="match status" value="1"/>
</dbReference>
<dbReference type="Proteomes" id="UP001199296">
    <property type="component" value="Unassembled WGS sequence"/>
</dbReference>